<gene>
    <name evidence="1" type="ORF">JMJ77_000407</name>
</gene>
<name>A0A9P7UHB3_9PEZI</name>
<organism evidence="1 2">
    <name type="scientific">Colletotrichum scovillei</name>
    <dbReference type="NCBI Taxonomy" id="1209932"/>
    <lineage>
        <taxon>Eukaryota</taxon>
        <taxon>Fungi</taxon>
        <taxon>Dikarya</taxon>
        <taxon>Ascomycota</taxon>
        <taxon>Pezizomycotina</taxon>
        <taxon>Sordariomycetes</taxon>
        <taxon>Hypocreomycetidae</taxon>
        <taxon>Glomerellales</taxon>
        <taxon>Glomerellaceae</taxon>
        <taxon>Colletotrichum</taxon>
        <taxon>Colletotrichum acutatum species complex</taxon>
    </lineage>
</organism>
<dbReference type="AlphaFoldDB" id="A0A9P7UHB3"/>
<accession>A0A9P7UHB3</accession>
<keyword evidence="2" id="KW-1185">Reference proteome</keyword>
<sequence>MGESDPQGRRRRDVDVDLAVGAWLRKVRWAGCWVPPSPVLVLSCGRIQH</sequence>
<evidence type="ECO:0000313" key="1">
    <source>
        <dbReference type="EMBL" id="KAG7053317.1"/>
    </source>
</evidence>
<proteinExistence type="predicted"/>
<dbReference type="Proteomes" id="UP000699042">
    <property type="component" value="Unassembled WGS sequence"/>
</dbReference>
<protein>
    <submittedName>
        <fullName evidence="1">Uncharacterized protein</fullName>
    </submittedName>
</protein>
<reference evidence="1" key="1">
    <citation type="submission" date="2021-05" db="EMBL/GenBank/DDBJ databases">
        <title>Comparative genomics of three Colletotrichum scovillei strains and genetic complementation revealed genes involved fungal growth and virulence on chili pepper.</title>
        <authorList>
            <person name="Hsieh D.-K."/>
            <person name="Chuang S.-C."/>
            <person name="Chen C.-Y."/>
            <person name="Chao Y.-T."/>
            <person name="Lu M.-Y.J."/>
            <person name="Lee M.-H."/>
            <person name="Shih M.-C."/>
        </authorList>
    </citation>
    <scope>NUCLEOTIDE SEQUENCE</scope>
    <source>
        <strain evidence="1">Coll-153</strain>
    </source>
</reference>
<comment type="caution">
    <text evidence="1">The sequence shown here is derived from an EMBL/GenBank/DDBJ whole genome shotgun (WGS) entry which is preliminary data.</text>
</comment>
<dbReference type="EMBL" id="JAESDN010000003">
    <property type="protein sequence ID" value="KAG7053317.1"/>
    <property type="molecule type" value="Genomic_DNA"/>
</dbReference>
<evidence type="ECO:0000313" key="2">
    <source>
        <dbReference type="Proteomes" id="UP000699042"/>
    </source>
</evidence>